<accession>A0A0E4CRA8</accession>
<dbReference type="EMBL" id="CTEE01000002">
    <property type="protein sequence ID" value="CQD23959.1"/>
    <property type="molecule type" value="Genomic_DNA"/>
</dbReference>
<evidence type="ECO:0000313" key="3">
    <source>
        <dbReference type="EMBL" id="CQD23959.1"/>
    </source>
</evidence>
<evidence type="ECO:0000313" key="4">
    <source>
        <dbReference type="Proteomes" id="UP000199251"/>
    </source>
</evidence>
<dbReference type="GO" id="GO:0046872">
    <property type="term" value="F:metal ion binding"/>
    <property type="evidence" value="ECO:0007669"/>
    <property type="project" value="InterPro"/>
</dbReference>
<dbReference type="Proteomes" id="UP000199251">
    <property type="component" value="Unassembled WGS sequence"/>
</dbReference>
<gene>
    <name evidence="3" type="ORF">BN1232_05971</name>
</gene>
<dbReference type="InterPro" id="IPR017517">
    <property type="entry name" value="Maleyloyr_isom"/>
</dbReference>
<evidence type="ECO:0000259" key="1">
    <source>
        <dbReference type="Pfam" id="PF08608"/>
    </source>
</evidence>
<dbReference type="InterPro" id="IPR024344">
    <property type="entry name" value="MDMPI_metal-binding"/>
</dbReference>
<dbReference type="OrthoDB" id="113180at2"/>
<proteinExistence type="predicted"/>
<dbReference type="InterPro" id="IPR013917">
    <property type="entry name" value="tRNA_wybutosine-synth"/>
</dbReference>
<dbReference type="Pfam" id="PF08608">
    <property type="entry name" value="Wyosine_form"/>
    <property type="match status" value="1"/>
</dbReference>
<organism evidence="3 4">
    <name type="scientific">Mycobacterium lentiflavum</name>
    <dbReference type="NCBI Taxonomy" id="141349"/>
    <lineage>
        <taxon>Bacteria</taxon>
        <taxon>Bacillati</taxon>
        <taxon>Actinomycetota</taxon>
        <taxon>Actinomycetes</taxon>
        <taxon>Mycobacteriales</taxon>
        <taxon>Mycobacteriaceae</taxon>
        <taxon>Mycobacterium</taxon>
        <taxon>Mycobacterium simiae complex</taxon>
    </lineage>
</organism>
<dbReference type="Gene3D" id="1.20.120.450">
    <property type="entry name" value="dinb family like domain"/>
    <property type="match status" value="1"/>
</dbReference>
<dbReference type="SUPFAM" id="SSF109854">
    <property type="entry name" value="DinB/YfiT-like putative metalloenzymes"/>
    <property type="match status" value="1"/>
</dbReference>
<feature type="domain" description="Mycothiol-dependent maleylpyruvate isomerase metal-binding" evidence="2">
    <location>
        <begin position="13"/>
        <end position="148"/>
    </location>
</feature>
<dbReference type="InterPro" id="IPR017518">
    <property type="entry name" value="CHP03084"/>
</dbReference>
<dbReference type="STRING" id="141349.BN1232_05971"/>
<protein>
    <submittedName>
        <fullName evidence="3">Wyosine base formation</fullName>
    </submittedName>
</protein>
<evidence type="ECO:0000259" key="2">
    <source>
        <dbReference type="Pfam" id="PF11716"/>
    </source>
</evidence>
<dbReference type="NCBIfam" id="TIGR03083">
    <property type="entry name" value="maleylpyruvate isomerase family mycothiol-dependent enzyme"/>
    <property type="match status" value="1"/>
</dbReference>
<dbReference type="RefSeq" id="WP_090609784.1">
    <property type="nucleotide sequence ID" value="NZ_CTEE01000002.1"/>
</dbReference>
<dbReference type="Pfam" id="PF11716">
    <property type="entry name" value="MDMPI_N"/>
    <property type="match status" value="1"/>
</dbReference>
<dbReference type="InterPro" id="IPR034660">
    <property type="entry name" value="DinB/YfiT-like"/>
</dbReference>
<feature type="domain" description="tRNA wybutosine-synthesis" evidence="1">
    <location>
        <begin position="187"/>
        <end position="228"/>
    </location>
</feature>
<sequence length="264" mass="28291">MSISMDALADDLSAETADLRAMLVALTDADWRRETPAVGWHIGDQVSHLAYFDDAAVQAATDPDGFLAELARLDAAGGVNPDSIAARYRDVPGVGLLAWLDEARGCLLGVYRALDPAARVPWFGPSMSAASALTARLMETWAHGQDIADALGVDRVPSDRLRHVAHLGVHARAFSYTANGRRAPELPVRVELIAPSGVIWSWGPEDAADRVSGPALDFCWVVTQRRHRDDTALAIRGPAAGEWMAIAQAFAGPPGQGRKKERLG</sequence>
<dbReference type="NCBIfam" id="TIGR03084">
    <property type="entry name" value="TIGR03084 family metal-binding protein"/>
    <property type="match status" value="1"/>
</dbReference>
<dbReference type="AlphaFoldDB" id="A0A0E4CRA8"/>
<reference evidence="3 4" key="1">
    <citation type="submission" date="2015-03" db="EMBL/GenBank/DDBJ databases">
        <authorList>
            <person name="Urmite Genomes"/>
        </authorList>
    </citation>
    <scope>NUCLEOTIDE SEQUENCE [LARGE SCALE GENOMIC DNA]</scope>
    <source>
        <strain evidence="3 4">CSUR P1491</strain>
    </source>
</reference>
<name>A0A0E4CRA8_MYCLN</name>